<keyword evidence="2" id="KW-1185">Reference proteome</keyword>
<gene>
    <name evidence="1" type="ORF">DEM27_28015</name>
</gene>
<reference evidence="1 2" key="1">
    <citation type="submission" date="2018-05" db="EMBL/GenBank/DDBJ databases">
        <title>The draft genome of strain NS-104.</title>
        <authorList>
            <person name="Hang P."/>
            <person name="Jiang J."/>
        </authorList>
    </citation>
    <scope>NUCLEOTIDE SEQUENCE [LARGE SCALE GENOMIC DNA]</scope>
    <source>
        <strain evidence="1 2">NS-104</strain>
    </source>
</reference>
<dbReference type="Pfam" id="PF12915">
    <property type="entry name" value="DUF3833"/>
    <property type="match status" value="1"/>
</dbReference>
<evidence type="ECO:0000313" key="2">
    <source>
        <dbReference type="Proteomes" id="UP000245252"/>
    </source>
</evidence>
<dbReference type="EMBL" id="QFBC01000019">
    <property type="protein sequence ID" value="PWE52937.1"/>
    <property type="molecule type" value="Genomic_DNA"/>
</dbReference>
<proteinExistence type="predicted"/>
<dbReference type="InterPro" id="IPR024409">
    <property type="entry name" value="DUF3833"/>
</dbReference>
<dbReference type="Proteomes" id="UP000245252">
    <property type="component" value="Unassembled WGS sequence"/>
</dbReference>
<accession>A0A2U2DHZ3</accession>
<comment type="caution">
    <text evidence="1">The sequence shown here is derived from an EMBL/GenBank/DDBJ whole genome shotgun (WGS) entry which is preliminary data.</text>
</comment>
<dbReference type="AlphaFoldDB" id="A0A2U2DHZ3"/>
<organism evidence="1 2">
    <name type="scientific">Metarhizobium album</name>
    <dbReference type="NCBI Taxonomy" id="2182425"/>
    <lineage>
        <taxon>Bacteria</taxon>
        <taxon>Pseudomonadati</taxon>
        <taxon>Pseudomonadota</taxon>
        <taxon>Alphaproteobacteria</taxon>
        <taxon>Hyphomicrobiales</taxon>
        <taxon>Rhizobiaceae</taxon>
        <taxon>Metarhizobium</taxon>
    </lineage>
</organism>
<name>A0A2U2DHZ3_9HYPH</name>
<protein>
    <submittedName>
        <fullName evidence="1">DUF3833 domain-containing protein</fullName>
    </submittedName>
</protein>
<evidence type="ECO:0000313" key="1">
    <source>
        <dbReference type="EMBL" id="PWE52937.1"/>
    </source>
</evidence>
<sequence length="179" mass="20317">MEPGSKATVRLKAYLNCGGSLVNIEDFADQRPLFILEKFFSGALRGWGVTLSRMGNLQNRFTIEADGRYDASANTLSLKETYLFEDGHRDILTWTIINRGDGRYEGRETLVDGTADGRQDGNAFQWKYHREVPAADGSKTKFGFNDWFFLHDENHMTAHASLTKLGIEFATIQAFYERC</sequence>
<dbReference type="OrthoDB" id="5296954at2"/>